<dbReference type="Proteomes" id="UP000243606">
    <property type="component" value="Unassembled WGS sequence"/>
</dbReference>
<dbReference type="AlphaFoldDB" id="A0A1I3DE33"/>
<proteinExistence type="predicted"/>
<sequence>MRSGIHRRPLSPSAMFYRKLPAPLNPLANKFYRSQRSAMRAKAGEQIWVAEDSAIVAALCLQKVERGHWLTRLLVAPPQRRKGVARQLIEAALVDCTTPVWLFCEPQLHDFYLRLGFTPCTELPQPLAERLARYQRSKRLIAFTRPSAQALQH</sequence>
<dbReference type="SUPFAM" id="SSF55729">
    <property type="entry name" value="Acyl-CoA N-acyltransferases (Nat)"/>
    <property type="match status" value="1"/>
</dbReference>
<keyword evidence="3" id="KW-1185">Reference proteome</keyword>
<evidence type="ECO:0000259" key="1">
    <source>
        <dbReference type="PROSITE" id="PS51186"/>
    </source>
</evidence>
<accession>A0A1I3DE33</accession>
<name>A0A1I3DE33_9PSED</name>
<protein>
    <submittedName>
        <fullName evidence="2">Acetyltransferase (GNAT) domain-containing protein</fullName>
    </submittedName>
</protein>
<organism evidence="2 3">
    <name type="scientific">Pseudomonas guineae</name>
    <dbReference type="NCBI Taxonomy" id="425504"/>
    <lineage>
        <taxon>Bacteria</taxon>
        <taxon>Pseudomonadati</taxon>
        <taxon>Pseudomonadota</taxon>
        <taxon>Gammaproteobacteria</taxon>
        <taxon>Pseudomonadales</taxon>
        <taxon>Pseudomonadaceae</taxon>
        <taxon>Pseudomonas</taxon>
    </lineage>
</organism>
<feature type="domain" description="N-acetyltransferase" evidence="1">
    <location>
        <begin position="5"/>
        <end position="141"/>
    </location>
</feature>
<dbReference type="InterPro" id="IPR000182">
    <property type="entry name" value="GNAT_dom"/>
</dbReference>
<dbReference type="CDD" id="cd04301">
    <property type="entry name" value="NAT_SF"/>
    <property type="match status" value="1"/>
</dbReference>
<dbReference type="Pfam" id="PF13508">
    <property type="entry name" value="Acetyltransf_7"/>
    <property type="match status" value="1"/>
</dbReference>
<dbReference type="EMBL" id="FOQL01000001">
    <property type="protein sequence ID" value="SFH84906.1"/>
    <property type="molecule type" value="Genomic_DNA"/>
</dbReference>
<dbReference type="InterPro" id="IPR016181">
    <property type="entry name" value="Acyl_CoA_acyltransferase"/>
</dbReference>
<evidence type="ECO:0000313" key="3">
    <source>
        <dbReference type="Proteomes" id="UP000243606"/>
    </source>
</evidence>
<dbReference type="STRING" id="425504.SAMN05216206_0473"/>
<gene>
    <name evidence="2" type="ORF">SAMN05216206_0473</name>
</gene>
<keyword evidence="2" id="KW-0808">Transferase</keyword>
<reference evidence="3" key="1">
    <citation type="submission" date="2016-10" db="EMBL/GenBank/DDBJ databases">
        <authorList>
            <person name="Varghese N."/>
            <person name="Submissions S."/>
        </authorList>
    </citation>
    <scope>NUCLEOTIDE SEQUENCE [LARGE SCALE GENOMIC DNA]</scope>
    <source>
        <strain evidence="3">LMG 24016</strain>
    </source>
</reference>
<dbReference type="PROSITE" id="PS51186">
    <property type="entry name" value="GNAT"/>
    <property type="match status" value="1"/>
</dbReference>
<dbReference type="Gene3D" id="3.40.630.30">
    <property type="match status" value="1"/>
</dbReference>
<dbReference type="GO" id="GO:0016747">
    <property type="term" value="F:acyltransferase activity, transferring groups other than amino-acyl groups"/>
    <property type="evidence" value="ECO:0007669"/>
    <property type="project" value="InterPro"/>
</dbReference>
<evidence type="ECO:0000313" key="2">
    <source>
        <dbReference type="EMBL" id="SFH84906.1"/>
    </source>
</evidence>